<evidence type="ECO:0000256" key="2">
    <source>
        <dbReference type="ARBA" id="ARBA00011062"/>
    </source>
</evidence>
<keyword evidence="10" id="KW-1185">Reference proteome</keyword>
<dbReference type="InterPro" id="IPR036523">
    <property type="entry name" value="SurE-like_sf"/>
</dbReference>
<feature type="binding site" evidence="7">
    <location>
        <position position="39"/>
    </location>
    <ligand>
        <name>a divalent metal cation</name>
        <dbReference type="ChEBI" id="CHEBI:60240"/>
    </ligand>
</feature>
<feature type="binding site" evidence="7">
    <location>
        <position position="8"/>
    </location>
    <ligand>
        <name>a divalent metal cation</name>
        <dbReference type="ChEBI" id="CHEBI:60240"/>
    </ligand>
</feature>
<dbReference type="GO" id="GO:0008253">
    <property type="term" value="F:5'-nucleotidase activity"/>
    <property type="evidence" value="ECO:0007669"/>
    <property type="project" value="UniProtKB-UniRule"/>
</dbReference>
<dbReference type="InterPro" id="IPR030048">
    <property type="entry name" value="SurE"/>
</dbReference>
<dbReference type="Proteomes" id="UP000030401">
    <property type="component" value="Unassembled WGS sequence"/>
</dbReference>
<evidence type="ECO:0000256" key="6">
    <source>
        <dbReference type="ARBA" id="ARBA00022801"/>
    </source>
</evidence>
<dbReference type="STRING" id="1385512.N784_03860"/>
<feature type="binding site" evidence="7">
    <location>
        <position position="9"/>
    </location>
    <ligand>
        <name>a divalent metal cation</name>
        <dbReference type="ChEBI" id="CHEBI:60240"/>
    </ligand>
</feature>
<dbReference type="SUPFAM" id="SSF64167">
    <property type="entry name" value="SurE-like"/>
    <property type="match status" value="1"/>
</dbReference>
<dbReference type="GO" id="GO:0004309">
    <property type="term" value="F:exopolyphosphatase activity"/>
    <property type="evidence" value="ECO:0007669"/>
    <property type="project" value="TreeGrafter"/>
</dbReference>
<comment type="function">
    <text evidence="7">Nucleotidase that shows phosphatase activity on nucleoside 5'-monophosphates.</text>
</comment>
<feature type="domain" description="Survival protein SurE-like phosphatase/nucleotidase" evidence="8">
    <location>
        <begin position="4"/>
        <end position="187"/>
    </location>
</feature>
<dbReference type="Pfam" id="PF01975">
    <property type="entry name" value="SurE"/>
    <property type="match status" value="1"/>
</dbReference>
<evidence type="ECO:0000256" key="4">
    <source>
        <dbReference type="ARBA" id="ARBA00022723"/>
    </source>
</evidence>
<accession>A0A0A5G6L6</accession>
<keyword evidence="3 7" id="KW-0963">Cytoplasm</keyword>
<dbReference type="HAMAP" id="MF_00060">
    <property type="entry name" value="SurE"/>
    <property type="match status" value="1"/>
</dbReference>
<evidence type="ECO:0000256" key="3">
    <source>
        <dbReference type="ARBA" id="ARBA00022490"/>
    </source>
</evidence>
<dbReference type="GO" id="GO:0005737">
    <property type="term" value="C:cytoplasm"/>
    <property type="evidence" value="ECO:0007669"/>
    <property type="project" value="UniProtKB-SubCell"/>
</dbReference>
<dbReference type="OrthoDB" id="9780815at2"/>
<dbReference type="EC" id="3.1.3.5" evidence="7"/>
<evidence type="ECO:0000259" key="8">
    <source>
        <dbReference type="Pfam" id="PF01975"/>
    </source>
</evidence>
<organism evidence="9 10">
    <name type="scientific">Pontibacillus litoralis JSM 072002</name>
    <dbReference type="NCBI Taxonomy" id="1385512"/>
    <lineage>
        <taxon>Bacteria</taxon>
        <taxon>Bacillati</taxon>
        <taxon>Bacillota</taxon>
        <taxon>Bacilli</taxon>
        <taxon>Bacillales</taxon>
        <taxon>Bacillaceae</taxon>
        <taxon>Pontibacillus</taxon>
    </lineage>
</organism>
<comment type="catalytic activity">
    <reaction evidence="1 7">
        <text>a ribonucleoside 5'-phosphate + H2O = a ribonucleoside + phosphate</text>
        <dbReference type="Rhea" id="RHEA:12484"/>
        <dbReference type="ChEBI" id="CHEBI:15377"/>
        <dbReference type="ChEBI" id="CHEBI:18254"/>
        <dbReference type="ChEBI" id="CHEBI:43474"/>
        <dbReference type="ChEBI" id="CHEBI:58043"/>
        <dbReference type="EC" id="3.1.3.5"/>
    </reaction>
</comment>
<feature type="binding site" evidence="7">
    <location>
        <position position="96"/>
    </location>
    <ligand>
        <name>a divalent metal cation</name>
        <dbReference type="ChEBI" id="CHEBI:60240"/>
    </ligand>
</feature>
<protein>
    <recommendedName>
        <fullName evidence="7">5'-nucleotidase SurE</fullName>
        <ecNumber evidence="7">3.1.3.5</ecNumber>
    </recommendedName>
    <alternativeName>
        <fullName evidence="7">Nucleoside 5'-monophosphate phosphohydrolase</fullName>
    </alternativeName>
</protein>
<keyword evidence="4 7" id="KW-0479">Metal-binding</keyword>
<dbReference type="GO" id="GO:0008254">
    <property type="term" value="F:3'-nucleotidase activity"/>
    <property type="evidence" value="ECO:0007669"/>
    <property type="project" value="TreeGrafter"/>
</dbReference>
<keyword evidence="5 7" id="KW-0547">Nucleotide-binding</keyword>
<dbReference type="GO" id="GO:0000166">
    <property type="term" value="F:nucleotide binding"/>
    <property type="evidence" value="ECO:0007669"/>
    <property type="project" value="UniProtKB-KW"/>
</dbReference>
<evidence type="ECO:0000313" key="10">
    <source>
        <dbReference type="Proteomes" id="UP000030401"/>
    </source>
</evidence>
<dbReference type="NCBIfam" id="NF001490">
    <property type="entry name" value="PRK00346.1-4"/>
    <property type="match status" value="1"/>
</dbReference>
<evidence type="ECO:0000256" key="1">
    <source>
        <dbReference type="ARBA" id="ARBA00000815"/>
    </source>
</evidence>
<dbReference type="GO" id="GO:0046872">
    <property type="term" value="F:metal ion binding"/>
    <property type="evidence" value="ECO:0007669"/>
    <property type="project" value="UniProtKB-UniRule"/>
</dbReference>
<name>A0A0A5G6L6_9BACI</name>
<comment type="similarity">
    <text evidence="2 7">Belongs to the SurE nucleotidase family.</text>
</comment>
<comment type="subcellular location">
    <subcellularLocation>
        <location evidence="7">Cytoplasm</location>
    </subcellularLocation>
</comment>
<dbReference type="PANTHER" id="PTHR30457:SF12">
    <property type="entry name" value="5'_3'-NUCLEOTIDASE SURE"/>
    <property type="match status" value="1"/>
</dbReference>
<gene>
    <name evidence="7" type="primary">surE</name>
    <name evidence="9" type="ORF">N784_03860</name>
</gene>
<sequence length="271" mass="30590">MRFLVTNDDGIHAKGVSVLVEVLKLFGDVYVVCPDQERSAASHSITLRHPIKAEKVHWFGTGVQAWSVNGTTADCVKLALDALLDDKPDYVISGINIGPNLGRDWYYSGTISGAVEGALYNIPSLAVSLAHFSESAINFNSVKELFYQLCEQIFQKKFPNHTLLNVNIPHLPLRFCQGVAVVPFNKNISRYQYVGLNDPQGQVHYWLKDKLQQVIHEDTEQDYGKLRSGCITVTPVNVHQQQQKLLAKVERWFTSFNKQFNEGEEKVWAKN</sequence>
<dbReference type="PANTHER" id="PTHR30457">
    <property type="entry name" value="5'-NUCLEOTIDASE SURE"/>
    <property type="match status" value="1"/>
</dbReference>
<proteinExistence type="inferred from homology"/>
<comment type="cofactor">
    <cofactor evidence="7">
        <name>a divalent metal cation</name>
        <dbReference type="ChEBI" id="CHEBI:60240"/>
    </cofactor>
    <text evidence="7">Binds 1 divalent metal cation per subunit.</text>
</comment>
<evidence type="ECO:0000256" key="7">
    <source>
        <dbReference type="HAMAP-Rule" id="MF_00060"/>
    </source>
</evidence>
<dbReference type="EMBL" id="AVPG01000011">
    <property type="protein sequence ID" value="KGX86740.1"/>
    <property type="molecule type" value="Genomic_DNA"/>
</dbReference>
<keyword evidence="6 7" id="KW-0378">Hydrolase</keyword>
<dbReference type="RefSeq" id="WP_052127215.1">
    <property type="nucleotide sequence ID" value="NZ_AVPG01000011.1"/>
</dbReference>
<dbReference type="InterPro" id="IPR002828">
    <property type="entry name" value="SurE-like_Pase/nucleotidase"/>
</dbReference>
<dbReference type="Gene3D" id="3.40.1210.10">
    <property type="entry name" value="Survival protein SurE-like phosphatase/nucleotidase"/>
    <property type="match status" value="1"/>
</dbReference>
<reference evidence="9 10" key="1">
    <citation type="submission" date="2013-08" db="EMBL/GenBank/DDBJ databases">
        <authorList>
            <person name="Huang J."/>
            <person name="Wang G."/>
        </authorList>
    </citation>
    <scope>NUCLEOTIDE SEQUENCE [LARGE SCALE GENOMIC DNA]</scope>
    <source>
        <strain evidence="9 10">JSM 072002</strain>
    </source>
</reference>
<dbReference type="NCBIfam" id="TIGR00087">
    <property type="entry name" value="surE"/>
    <property type="match status" value="1"/>
</dbReference>
<comment type="caution">
    <text evidence="9">The sequence shown here is derived from an EMBL/GenBank/DDBJ whole genome shotgun (WGS) entry which is preliminary data.</text>
</comment>
<evidence type="ECO:0000313" key="9">
    <source>
        <dbReference type="EMBL" id="KGX86740.1"/>
    </source>
</evidence>
<dbReference type="eggNOG" id="COG0496">
    <property type="taxonomic scope" value="Bacteria"/>
</dbReference>
<dbReference type="AlphaFoldDB" id="A0A0A5G6L6"/>
<evidence type="ECO:0000256" key="5">
    <source>
        <dbReference type="ARBA" id="ARBA00022741"/>
    </source>
</evidence>